<gene>
    <name evidence="2" type="ORF">HNQ88_001645</name>
</gene>
<accession>A0AAE3XL49</accession>
<reference evidence="2" key="1">
    <citation type="submission" date="2023-07" db="EMBL/GenBank/DDBJ databases">
        <title>Genomic Encyclopedia of Type Strains, Phase IV (KMG-IV): sequencing the most valuable type-strain genomes for metagenomic binning, comparative biology and taxonomic classification.</title>
        <authorList>
            <person name="Goeker M."/>
        </authorList>
    </citation>
    <scope>NUCLEOTIDE SEQUENCE</scope>
    <source>
        <strain evidence="2">DSM 26174</strain>
    </source>
</reference>
<feature type="region of interest" description="Disordered" evidence="1">
    <location>
        <begin position="151"/>
        <end position="170"/>
    </location>
</feature>
<evidence type="ECO:0000313" key="3">
    <source>
        <dbReference type="Proteomes" id="UP001185092"/>
    </source>
</evidence>
<evidence type="ECO:0000313" key="2">
    <source>
        <dbReference type="EMBL" id="MDR6238608.1"/>
    </source>
</evidence>
<protein>
    <submittedName>
        <fullName evidence="2">Uncharacterized protein</fullName>
    </submittedName>
</protein>
<evidence type="ECO:0000256" key="1">
    <source>
        <dbReference type="SAM" id="MobiDB-lite"/>
    </source>
</evidence>
<keyword evidence="3" id="KW-1185">Reference proteome</keyword>
<dbReference type="AlphaFoldDB" id="A0AAE3XL49"/>
<dbReference type="Proteomes" id="UP001185092">
    <property type="component" value="Unassembled WGS sequence"/>
</dbReference>
<feature type="region of interest" description="Disordered" evidence="1">
    <location>
        <begin position="9"/>
        <end position="31"/>
    </location>
</feature>
<proteinExistence type="predicted"/>
<sequence length="334" mass="37876">MIASKALLQNTSHQSNARKARFGGAQAVQKSPPAIQMMKSQPKDSLEMLSFYLNAMGFMPGSLLKMDIDRQEKMRLCWESAVSTYQKNLANGKRYCQPLESNLKTLQTDPKNKDWLDSQTEKRKTYTEKFHKNYFTRELEKANESTYRIGSVGLDSHDPASRSKAQALPEEKMNYRNTVDLDKGELTGGHNFAVTLSPLTLEPDYSDGNLFDIARKRGEGLNNSEIFWQQYQWALKQHPHASTASAFPQKLILADITNKETLLTMLMALEGESSFNSFTQEEFQYGTEECYALLGSTIGRASVFMLNDHLDEMGMRIKSITIKGNNCLIVEYVD</sequence>
<dbReference type="RefSeq" id="WP_309938114.1">
    <property type="nucleotide sequence ID" value="NZ_AP025305.1"/>
</dbReference>
<name>A0AAE3XL49_9BACT</name>
<dbReference type="EMBL" id="JAVDQD010000002">
    <property type="protein sequence ID" value="MDR6238608.1"/>
    <property type="molecule type" value="Genomic_DNA"/>
</dbReference>
<comment type="caution">
    <text evidence="2">The sequence shown here is derived from an EMBL/GenBank/DDBJ whole genome shotgun (WGS) entry which is preliminary data.</text>
</comment>
<organism evidence="2 3">
    <name type="scientific">Aureibacter tunicatorum</name>
    <dbReference type="NCBI Taxonomy" id="866807"/>
    <lineage>
        <taxon>Bacteria</taxon>
        <taxon>Pseudomonadati</taxon>
        <taxon>Bacteroidota</taxon>
        <taxon>Cytophagia</taxon>
        <taxon>Cytophagales</taxon>
        <taxon>Persicobacteraceae</taxon>
        <taxon>Aureibacter</taxon>
    </lineage>
</organism>